<dbReference type="Pfam" id="PF20183">
    <property type="entry name" value="DUF6546"/>
    <property type="match status" value="1"/>
</dbReference>
<dbReference type="AlphaFoldDB" id="A0A2L2TR06"/>
<reference evidence="3" key="1">
    <citation type="submission" date="2014-10" db="EMBL/GenBank/DDBJ databases">
        <authorList>
            <person name="King R."/>
        </authorList>
    </citation>
    <scope>NUCLEOTIDE SEQUENCE [LARGE SCALE GENOMIC DNA]</scope>
    <source>
        <strain evidence="3">A3/5</strain>
    </source>
</reference>
<evidence type="ECO:0000313" key="2">
    <source>
        <dbReference type="EMBL" id="CEI66006.1"/>
    </source>
</evidence>
<accession>A0A2L2TR06</accession>
<sequence length="280" mass="32714">MARRRRVYASVSEEWQQVLQKRNFSHLKLHPSCLVFLDQLSEEATPQIDHIWLNIELTTYTCRACRKWESLTQSYSNNGIIVAAVSRLFSILTKWTHEGRRLTLELNAYSPSDSEHWFKDCYFGAPAEDKFEVPAKRRDFLDLFQLDRGPDVQYNPERVRQPSTGVGAAFARRRELGHISISFLVDARHFFDACGLRRWDKLKSLTLTSRTMCKNEPDRTDDLLMVAVHASQRMPNLETMTLWNESKGEACYFTYFRRDGYASIIWRGTWEMALSQILEG</sequence>
<dbReference type="InterPro" id="IPR046676">
    <property type="entry name" value="DUF6546"/>
</dbReference>
<dbReference type="EMBL" id="LN649229">
    <property type="protein sequence ID" value="CEI66006.1"/>
    <property type="molecule type" value="Genomic_DNA"/>
</dbReference>
<feature type="domain" description="DUF6546" evidence="1">
    <location>
        <begin position="155"/>
        <end position="275"/>
    </location>
</feature>
<proteinExistence type="predicted"/>
<evidence type="ECO:0000259" key="1">
    <source>
        <dbReference type="Pfam" id="PF20183"/>
    </source>
</evidence>
<protein>
    <recommendedName>
        <fullName evidence="1">DUF6546 domain-containing protein</fullName>
    </recommendedName>
</protein>
<dbReference type="Proteomes" id="UP000245910">
    <property type="component" value="Chromosome I"/>
</dbReference>
<keyword evidence="3" id="KW-1185">Reference proteome</keyword>
<evidence type="ECO:0000313" key="3">
    <source>
        <dbReference type="Proteomes" id="UP000245910"/>
    </source>
</evidence>
<name>A0A2L2TR06_9HYPO</name>
<organism evidence="2 3">
    <name type="scientific">Fusarium venenatum</name>
    <dbReference type="NCBI Taxonomy" id="56646"/>
    <lineage>
        <taxon>Eukaryota</taxon>
        <taxon>Fungi</taxon>
        <taxon>Dikarya</taxon>
        <taxon>Ascomycota</taxon>
        <taxon>Pezizomycotina</taxon>
        <taxon>Sordariomycetes</taxon>
        <taxon>Hypocreomycetidae</taxon>
        <taxon>Hypocreales</taxon>
        <taxon>Nectriaceae</taxon>
        <taxon>Fusarium</taxon>
    </lineage>
</organism>